<evidence type="ECO:0000313" key="5">
    <source>
        <dbReference type="EMBL" id="APW61038.1"/>
    </source>
</evidence>
<reference evidence="6" key="1">
    <citation type="submission" date="2016-12" db="EMBL/GenBank/DDBJ databases">
        <title>Comparative genomics of four Isosphaeraceae planctomycetes: a common pool of plasmids and glycoside hydrolase genes.</title>
        <authorList>
            <person name="Ivanova A."/>
        </authorList>
    </citation>
    <scope>NUCLEOTIDE SEQUENCE [LARGE SCALE GENOMIC DNA]</scope>
    <source>
        <strain evidence="6">PX4</strain>
    </source>
</reference>
<dbReference type="InterPro" id="IPR050256">
    <property type="entry name" value="Glycosyltransferase_2"/>
</dbReference>
<protein>
    <submittedName>
        <fullName evidence="5">GT2 family glycosyltransferase</fullName>
    </submittedName>
</protein>
<proteinExistence type="predicted"/>
<dbReference type="KEGG" id="pbor:BSF38_02541"/>
<feature type="region of interest" description="Disordered" evidence="1">
    <location>
        <begin position="392"/>
        <end position="416"/>
    </location>
</feature>
<keyword evidence="2" id="KW-0812">Transmembrane</keyword>
<dbReference type="Pfam" id="PF26629">
    <property type="entry name" value="GT2_TM_C"/>
    <property type="match status" value="1"/>
</dbReference>
<dbReference type="SUPFAM" id="SSF53448">
    <property type="entry name" value="Nucleotide-diphospho-sugar transferases"/>
    <property type="match status" value="1"/>
</dbReference>
<dbReference type="CDD" id="cd04179">
    <property type="entry name" value="DPM_DPG-synthase_like"/>
    <property type="match status" value="1"/>
</dbReference>
<feature type="domain" description="Low-salt glycan biosynthesis hexosyltransferase Agl6 C-terminal transmembrane region" evidence="4">
    <location>
        <begin position="298"/>
        <end position="384"/>
    </location>
</feature>
<dbReference type="Gene3D" id="3.90.550.10">
    <property type="entry name" value="Spore Coat Polysaccharide Biosynthesis Protein SpsA, Chain A"/>
    <property type="match status" value="1"/>
</dbReference>
<dbReference type="InterPro" id="IPR058718">
    <property type="entry name" value="Agl6_TM_C"/>
</dbReference>
<dbReference type="EMBL" id="CP019082">
    <property type="protein sequence ID" value="APW61038.1"/>
    <property type="molecule type" value="Genomic_DNA"/>
</dbReference>
<accession>A0A1U7CQ52</accession>
<dbReference type="Pfam" id="PF00535">
    <property type="entry name" value="Glycos_transf_2"/>
    <property type="match status" value="1"/>
</dbReference>
<feature type="transmembrane region" description="Helical" evidence="2">
    <location>
        <begin position="327"/>
        <end position="349"/>
    </location>
</feature>
<feature type="transmembrane region" description="Helical" evidence="2">
    <location>
        <begin position="234"/>
        <end position="258"/>
    </location>
</feature>
<evidence type="ECO:0000256" key="1">
    <source>
        <dbReference type="SAM" id="MobiDB-lite"/>
    </source>
</evidence>
<keyword evidence="5" id="KW-0808">Transferase</keyword>
<dbReference type="AlphaFoldDB" id="A0A1U7CQ52"/>
<dbReference type="GO" id="GO:0016740">
    <property type="term" value="F:transferase activity"/>
    <property type="evidence" value="ECO:0007669"/>
    <property type="project" value="UniProtKB-KW"/>
</dbReference>
<feature type="domain" description="Glycosyltransferase 2-like" evidence="3">
    <location>
        <begin position="18"/>
        <end position="180"/>
    </location>
</feature>
<dbReference type="STRING" id="1387353.BSF38_02541"/>
<feature type="transmembrane region" description="Helical" evidence="2">
    <location>
        <begin position="361"/>
        <end position="384"/>
    </location>
</feature>
<name>A0A1U7CQ52_9BACT</name>
<dbReference type="InterPro" id="IPR001173">
    <property type="entry name" value="Glyco_trans_2-like"/>
</dbReference>
<dbReference type="PANTHER" id="PTHR48090:SF7">
    <property type="entry name" value="RFBJ PROTEIN"/>
    <property type="match status" value="1"/>
</dbReference>
<keyword evidence="2" id="KW-1133">Transmembrane helix</keyword>
<organism evidence="5 6">
    <name type="scientific">Paludisphaera borealis</name>
    <dbReference type="NCBI Taxonomy" id="1387353"/>
    <lineage>
        <taxon>Bacteria</taxon>
        <taxon>Pseudomonadati</taxon>
        <taxon>Planctomycetota</taxon>
        <taxon>Planctomycetia</taxon>
        <taxon>Isosphaerales</taxon>
        <taxon>Isosphaeraceae</taxon>
        <taxon>Paludisphaera</taxon>
    </lineage>
</organism>
<keyword evidence="6" id="KW-1185">Reference proteome</keyword>
<evidence type="ECO:0000256" key="2">
    <source>
        <dbReference type="SAM" id="Phobius"/>
    </source>
</evidence>
<dbReference type="Proteomes" id="UP000186309">
    <property type="component" value="Chromosome"/>
</dbReference>
<dbReference type="PANTHER" id="PTHR48090">
    <property type="entry name" value="UNDECAPRENYL-PHOSPHATE 4-DEOXY-4-FORMAMIDO-L-ARABINOSE TRANSFERASE-RELATED"/>
    <property type="match status" value="1"/>
</dbReference>
<gene>
    <name evidence="5" type="ORF">BSF38_02541</name>
</gene>
<sequence>MARVEDGSESGGDELELSVVMPCLNEARTVGLCIEKALRAMREGNVRGEVVIADNGSTDGSQQIARDLGARVVDVPRKGYGHALRAGIQAARGRYVIMGDSDDSYDFSALAPFVERLRDGYDLVMGNRFRGGIRPGAMPWLHRYVGNPVLTGILNVLYRSPIGDAHCGLRGFRKDSCDRLGLSATGMEFASEMVVRASVSRQRIAEVPIVLHPDGRDRPPHLRSFRDGWRHLRYLLLCAPTFLFVIPGLILTLLGLAAIPITLAAGFGVSTGYFGPNFLYTSSMIAVSGFHLLVFGLLGKYYAHLVDPVFQDPGVERWASFFSVERGLTTGVSLIALAVTLGAPVVGHWLQYGTVPIPGQWIFAGTLFSLGVEAAAGAFLVGILDMSRSAAPGEGGPHVVRRPQRDEVSPSAEKVA</sequence>
<evidence type="ECO:0000259" key="4">
    <source>
        <dbReference type="Pfam" id="PF26629"/>
    </source>
</evidence>
<dbReference type="InterPro" id="IPR029044">
    <property type="entry name" value="Nucleotide-diphossugar_trans"/>
</dbReference>
<evidence type="ECO:0000259" key="3">
    <source>
        <dbReference type="Pfam" id="PF00535"/>
    </source>
</evidence>
<keyword evidence="2" id="KW-0472">Membrane</keyword>
<feature type="transmembrane region" description="Helical" evidence="2">
    <location>
        <begin position="278"/>
        <end position="298"/>
    </location>
</feature>
<evidence type="ECO:0000313" key="6">
    <source>
        <dbReference type="Proteomes" id="UP000186309"/>
    </source>
</evidence>